<feature type="transmembrane region" description="Helical" evidence="1">
    <location>
        <begin position="58"/>
        <end position="84"/>
    </location>
</feature>
<keyword evidence="1" id="KW-0812">Transmembrane</keyword>
<evidence type="ECO:0000313" key="3">
    <source>
        <dbReference type="Proteomes" id="UP001386955"/>
    </source>
</evidence>
<sequence>MVWPCRHRRLCGFISRILQTRPDAGSRYVVLMLMDLLVHATVRCRMMNIELVYFGKLMLLLSAGMCSSRVSLLLCCCMLVYVVYWCMLVLAGVCSGFGAKLLCVELMCADICCVLN</sequence>
<evidence type="ECO:0000313" key="2">
    <source>
        <dbReference type="EMBL" id="KAK7393213.1"/>
    </source>
</evidence>
<dbReference type="Proteomes" id="UP001386955">
    <property type="component" value="Unassembled WGS sequence"/>
</dbReference>
<keyword evidence="1" id="KW-0472">Membrane</keyword>
<dbReference type="AlphaFoldDB" id="A0AAN9SFP9"/>
<gene>
    <name evidence="2" type="ORF">VNO78_21748</name>
</gene>
<evidence type="ECO:0000256" key="1">
    <source>
        <dbReference type="SAM" id="Phobius"/>
    </source>
</evidence>
<keyword evidence="1" id="KW-1133">Transmembrane helix</keyword>
<accession>A0AAN9SFP9</accession>
<proteinExistence type="predicted"/>
<dbReference type="EMBL" id="JAYMYS010000005">
    <property type="protein sequence ID" value="KAK7393213.1"/>
    <property type="molecule type" value="Genomic_DNA"/>
</dbReference>
<organism evidence="2 3">
    <name type="scientific">Psophocarpus tetragonolobus</name>
    <name type="common">Winged bean</name>
    <name type="synonym">Dolichos tetragonolobus</name>
    <dbReference type="NCBI Taxonomy" id="3891"/>
    <lineage>
        <taxon>Eukaryota</taxon>
        <taxon>Viridiplantae</taxon>
        <taxon>Streptophyta</taxon>
        <taxon>Embryophyta</taxon>
        <taxon>Tracheophyta</taxon>
        <taxon>Spermatophyta</taxon>
        <taxon>Magnoliopsida</taxon>
        <taxon>eudicotyledons</taxon>
        <taxon>Gunneridae</taxon>
        <taxon>Pentapetalae</taxon>
        <taxon>rosids</taxon>
        <taxon>fabids</taxon>
        <taxon>Fabales</taxon>
        <taxon>Fabaceae</taxon>
        <taxon>Papilionoideae</taxon>
        <taxon>50 kb inversion clade</taxon>
        <taxon>NPAAA clade</taxon>
        <taxon>indigoferoid/millettioid clade</taxon>
        <taxon>Phaseoleae</taxon>
        <taxon>Psophocarpus</taxon>
    </lineage>
</organism>
<protein>
    <submittedName>
        <fullName evidence="2">Uncharacterized protein</fullName>
    </submittedName>
</protein>
<reference evidence="2 3" key="1">
    <citation type="submission" date="2024-01" db="EMBL/GenBank/DDBJ databases">
        <title>The genomes of 5 underutilized Papilionoideae crops provide insights into root nodulation and disease resistanc.</title>
        <authorList>
            <person name="Jiang F."/>
        </authorList>
    </citation>
    <scope>NUCLEOTIDE SEQUENCE [LARGE SCALE GENOMIC DNA]</scope>
    <source>
        <strain evidence="2">DUOXIRENSHENG_FW03</strain>
        <tissue evidence="2">Leaves</tissue>
    </source>
</reference>
<keyword evidence="3" id="KW-1185">Reference proteome</keyword>
<name>A0AAN9SFP9_PSOTE</name>
<comment type="caution">
    <text evidence="2">The sequence shown here is derived from an EMBL/GenBank/DDBJ whole genome shotgun (WGS) entry which is preliminary data.</text>
</comment>